<evidence type="ECO:0008006" key="5">
    <source>
        <dbReference type="Google" id="ProtNLM"/>
    </source>
</evidence>
<evidence type="ECO:0000313" key="3">
    <source>
        <dbReference type="EMBL" id="RDL21363.1"/>
    </source>
</evidence>
<organism evidence="3 4">
    <name type="scientific">Pseudomonas jessenii</name>
    <dbReference type="NCBI Taxonomy" id="77298"/>
    <lineage>
        <taxon>Bacteria</taxon>
        <taxon>Pseudomonadati</taxon>
        <taxon>Pseudomonadota</taxon>
        <taxon>Gammaproteobacteria</taxon>
        <taxon>Pseudomonadales</taxon>
        <taxon>Pseudomonadaceae</taxon>
        <taxon>Pseudomonas</taxon>
    </lineage>
</organism>
<dbReference type="AlphaFoldDB" id="A0A370SNM6"/>
<feature type="signal peptide" evidence="2">
    <location>
        <begin position="1"/>
        <end position="21"/>
    </location>
</feature>
<keyword evidence="1" id="KW-0802">TPR repeat</keyword>
<sequence length="457" mass="51185">MRRYLLSSALLIAVLHLSGCAAYRNYDQEMQQTNDQLMRGNFQGALDLLNWNNPWEDKDLLYYFEKGAILSFANVLPQSQTAWRSADQRVFQREEAVPSGASKLLNRFAYEMGTMLVNDKLSRYEGYDYEKVMLTTQMALNQLAESDFDGARADIKKTHEREALIARQRERQYEELEAQAGAQGIKVQYKDLQGYPVTTLDAPAVIELKNGYQSAFSHYLAGFAYEALGERGLAAPGYRQAIELRPDLAFLRQALRDLDKSPAKADESDVLIVVQSGLAPARSSVSVPIPVRLNENLVIVAPIALPIMVPDTVTPAFDHIVVDGRKRPLTVVNSVTDMAFRTLRDDMPAIISRAMFRANMAAISQAQENERNPAKASLVVTQHDPFEEADTRTWRTLPDKTLVARVRLKKGNHLFSAPNVPGAAPVTWRIDRDHQLVYMRALSDIANLIGNGYAPAK</sequence>
<evidence type="ECO:0000256" key="1">
    <source>
        <dbReference type="PROSITE-ProRule" id="PRU00339"/>
    </source>
</evidence>
<gene>
    <name evidence="3" type="ORF">DEU51_10573</name>
</gene>
<comment type="caution">
    <text evidence="3">The sequence shown here is derived from an EMBL/GenBank/DDBJ whole genome shotgun (WGS) entry which is preliminary data.</text>
</comment>
<dbReference type="InterPro" id="IPR011990">
    <property type="entry name" value="TPR-like_helical_dom_sf"/>
</dbReference>
<dbReference type="SUPFAM" id="SSF48452">
    <property type="entry name" value="TPR-like"/>
    <property type="match status" value="1"/>
</dbReference>
<dbReference type="RefSeq" id="WP_115146611.1">
    <property type="nucleotide sequence ID" value="NZ_QRAV01000005.1"/>
</dbReference>
<keyword evidence="2" id="KW-0732">Signal</keyword>
<accession>A0A370SNM6</accession>
<evidence type="ECO:0000313" key="4">
    <source>
        <dbReference type="Proteomes" id="UP000255365"/>
    </source>
</evidence>
<reference evidence="3 4" key="1">
    <citation type="submission" date="2018-07" db="EMBL/GenBank/DDBJ databases">
        <title>Genome sequencing of rice bacterial endophytes.</title>
        <authorList>
            <person name="Venturi V."/>
        </authorList>
    </citation>
    <scope>NUCLEOTIDE SEQUENCE [LARGE SCALE GENOMIC DNA]</scope>
    <source>
        <strain evidence="3 4">E2333</strain>
    </source>
</reference>
<proteinExistence type="predicted"/>
<name>A0A370SNM6_PSEJE</name>
<dbReference type="EMBL" id="QRAV01000005">
    <property type="protein sequence ID" value="RDL21363.1"/>
    <property type="molecule type" value="Genomic_DNA"/>
</dbReference>
<dbReference type="Proteomes" id="UP000255365">
    <property type="component" value="Unassembled WGS sequence"/>
</dbReference>
<evidence type="ECO:0000256" key="2">
    <source>
        <dbReference type="SAM" id="SignalP"/>
    </source>
</evidence>
<dbReference type="PROSITE" id="PS50005">
    <property type="entry name" value="TPR"/>
    <property type="match status" value="1"/>
</dbReference>
<protein>
    <recommendedName>
        <fullName evidence="5">Lipoprotein</fullName>
    </recommendedName>
</protein>
<feature type="repeat" description="TPR" evidence="1">
    <location>
        <begin position="215"/>
        <end position="248"/>
    </location>
</feature>
<feature type="chain" id="PRO_5016730023" description="Lipoprotein" evidence="2">
    <location>
        <begin position="22"/>
        <end position="457"/>
    </location>
</feature>
<dbReference type="InterPro" id="IPR019734">
    <property type="entry name" value="TPR_rpt"/>
</dbReference>